<organism evidence="1">
    <name type="scientific">Arundo donax</name>
    <name type="common">Giant reed</name>
    <name type="synonym">Donax arundinaceus</name>
    <dbReference type="NCBI Taxonomy" id="35708"/>
    <lineage>
        <taxon>Eukaryota</taxon>
        <taxon>Viridiplantae</taxon>
        <taxon>Streptophyta</taxon>
        <taxon>Embryophyta</taxon>
        <taxon>Tracheophyta</taxon>
        <taxon>Spermatophyta</taxon>
        <taxon>Magnoliopsida</taxon>
        <taxon>Liliopsida</taxon>
        <taxon>Poales</taxon>
        <taxon>Poaceae</taxon>
        <taxon>PACMAD clade</taxon>
        <taxon>Arundinoideae</taxon>
        <taxon>Arundineae</taxon>
        <taxon>Arundo</taxon>
    </lineage>
</organism>
<proteinExistence type="predicted"/>
<accession>A0A0A8YIU1</accession>
<protein>
    <submittedName>
        <fullName evidence="1">Uncharacterized protein</fullName>
    </submittedName>
</protein>
<dbReference type="EMBL" id="GBRH01271496">
    <property type="protein sequence ID" value="JAD26399.1"/>
    <property type="molecule type" value="Transcribed_RNA"/>
</dbReference>
<evidence type="ECO:0000313" key="1">
    <source>
        <dbReference type="EMBL" id="JAD26399.1"/>
    </source>
</evidence>
<reference evidence="1" key="2">
    <citation type="journal article" date="2015" name="Data Brief">
        <title>Shoot transcriptome of the giant reed, Arundo donax.</title>
        <authorList>
            <person name="Barrero R.A."/>
            <person name="Guerrero F.D."/>
            <person name="Moolhuijzen P."/>
            <person name="Goolsby J.A."/>
            <person name="Tidwell J."/>
            <person name="Bellgard S.E."/>
            <person name="Bellgard M.I."/>
        </authorList>
    </citation>
    <scope>NUCLEOTIDE SEQUENCE</scope>
    <source>
        <tissue evidence="1">Shoot tissue taken approximately 20 cm above the soil surface</tissue>
    </source>
</reference>
<dbReference type="AlphaFoldDB" id="A0A0A8YIU1"/>
<reference evidence="1" key="1">
    <citation type="submission" date="2014-09" db="EMBL/GenBank/DDBJ databases">
        <authorList>
            <person name="Magalhaes I.L.F."/>
            <person name="Oliveira U."/>
            <person name="Santos F.R."/>
            <person name="Vidigal T.H.D.A."/>
            <person name="Brescovit A.D."/>
            <person name="Santos A.J."/>
        </authorList>
    </citation>
    <scope>NUCLEOTIDE SEQUENCE</scope>
    <source>
        <tissue evidence="1">Shoot tissue taken approximately 20 cm above the soil surface</tissue>
    </source>
</reference>
<sequence>MLSIRAISSSFGLWPRVYASIVPIM</sequence>
<name>A0A0A8YIU1_ARUDO</name>